<dbReference type="RefSeq" id="WP_345512907.1">
    <property type="nucleotide sequence ID" value="NZ_BAAAXD010000019.1"/>
</dbReference>
<accession>A0ABV5RB74</accession>
<evidence type="ECO:0000256" key="5">
    <source>
        <dbReference type="SAM" id="Phobius"/>
    </source>
</evidence>
<comment type="subcellular location">
    <subcellularLocation>
        <location evidence="1">Membrane</location>
        <topology evidence="1">Multi-pass membrane protein</topology>
    </subcellularLocation>
</comment>
<protein>
    <submittedName>
        <fullName evidence="7">MauE/DoxX family redox-associated membrane protein</fullName>
    </submittedName>
</protein>
<sequence length="301" mass="31218">MLSLTTGLAPLVLAGLLGWTGAVKVFSRGTAQQAPKTALARMLRSSERATTVLRATGAGELLIAAGLLVIPANPVPGAAAAVLGAGFLAYLGYGRTMAPESSCGCSAREDTPITWRAFARAAVVLIGGATVAMAQDTWWPTVSERTAGALVFLAGAAAVLVALSADLDRWWLLPLRRTRLRVFGHPLLGTAAGNHQVPVAASVELLENSLAWQAAAPVVRSALLDHWEDDGWRILQYSGVYGDGENARPVAVVFALDATAGRDTGDDPVVRVGYVDADSGEAVAVDELSAVPSRKSLPMAG</sequence>
<dbReference type="Pfam" id="PF07291">
    <property type="entry name" value="MauE"/>
    <property type="match status" value="1"/>
</dbReference>
<evidence type="ECO:0000313" key="7">
    <source>
        <dbReference type="EMBL" id="MFB9575093.1"/>
    </source>
</evidence>
<comment type="caution">
    <text evidence="7">The sequence shown here is derived from an EMBL/GenBank/DDBJ whole genome shotgun (WGS) entry which is preliminary data.</text>
</comment>
<proteinExistence type="predicted"/>
<keyword evidence="3 5" id="KW-1133">Transmembrane helix</keyword>
<evidence type="ECO:0000256" key="3">
    <source>
        <dbReference type="ARBA" id="ARBA00022989"/>
    </source>
</evidence>
<evidence type="ECO:0000256" key="4">
    <source>
        <dbReference type="ARBA" id="ARBA00023136"/>
    </source>
</evidence>
<feature type="transmembrane region" description="Helical" evidence="5">
    <location>
        <begin position="113"/>
        <end position="134"/>
    </location>
</feature>
<dbReference type="Proteomes" id="UP001589710">
    <property type="component" value="Unassembled WGS sequence"/>
</dbReference>
<evidence type="ECO:0000313" key="8">
    <source>
        <dbReference type="Proteomes" id="UP001589710"/>
    </source>
</evidence>
<name>A0ABV5RB74_9ACTN</name>
<keyword evidence="4 5" id="KW-0472">Membrane</keyword>
<gene>
    <name evidence="7" type="ORF">ACFFTL_23070</name>
</gene>
<evidence type="ECO:0000256" key="2">
    <source>
        <dbReference type="ARBA" id="ARBA00022692"/>
    </source>
</evidence>
<evidence type="ECO:0000256" key="1">
    <source>
        <dbReference type="ARBA" id="ARBA00004141"/>
    </source>
</evidence>
<keyword evidence="8" id="KW-1185">Reference proteome</keyword>
<evidence type="ECO:0000259" key="6">
    <source>
        <dbReference type="Pfam" id="PF07291"/>
    </source>
</evidence>
<feature type="transmembrane region" description="Helical" evidence="5">
    <location>
        <begin position="51"/>
        <end position="70"/>
    </location>
</feature>
<feature type="transmembrane region" description="Helical" evidence="5">
    <location>
        <begin position="76"/>
        <end position="93"/>
    </location>
</feature>
<keyword evidence="2 5" id="KW-0812">Transmembrane</keyword>
<organism evidence="7 8">
    <name type="scientific">Streptomyces yanii</name>
    <dbReference type="NCBI Taxonomy" id="78510"/>
    <lineage>
        <taxon>Bacteria</taxon>
        <taxon>Bacillati</taxon>
        <taxon>Actinomycetota</taxon>
        <taxon>Actinomycetes</taxon>
        <taxon>Kitasatosporales</taxon>
        <taxon>Streptomycetaceae</taxon>
        <taxon>Streptomyces</taxon>
    </lineage>
</organism>
<feature type="domain" description="Methylamine utilisation protein MauE" evidence="6">
    <location>
        <begin position="8"/>
        <end position="132"/>
    </location>
</feature>
<reference evidence="7 8" key="1">
    <citation type="submission" date="2024-09" db="EMBL/GenBank/DDBJ databases">
        <authorList>
            <person name="Sun Q."/>
            <person name="Mori K."/>
        </authorList>
    </citation>
    <scope>NUCLEOTIDE SEQUENCE [LARGE SCALE GENOMIC DNA]</scope>
    <source>
        <strain evidence="7 8">JCM 3331</strain>
    </source>
</reference>
<dbReference type="EMBL" id="JBHMCG010000097">
    <property type="protein sequence ID" value="MFB9575093.1"/>
    <property type="molecule type" value="Genomic_DNA"/>
</dbReference>
<dbReference type="InterPro" id="IPR009908">
    <property type="entry name" value="Methylamine_util_MauE"/>
</dbReference>
<feature type="transmembrane region" description="Helical" evidence="5">
    <location>
        <begin position="6"/>
        <end position="26"/>
    </location>
</feature>
<feature type="transmembrane region" description="Helical" evidence="5">
    <location>
        <begin position="146"/>
        <end position="167"/>
    </location>
</feature>